<gene>
    <name evidence="2" type="ORF">KIJ12_07140</name>
</gene>
<dbReference type="InterPro" id="IPR000843">
    <property type="entry name" value="HTH_LacI"/>
</dbReference>
<evidence type="ECO:0000313" key="3">
    <source>
        <dbReference type="Proteomes" id="UP000752647"/>
    </source>
</evidence>
<dbReference type="GO" id="GO:0006355">
    <property type="term" value="P:regulation of DNA-templated transcription"/>
    <property type="evidence" value="ECO:0007669"/>
    <property type="project" value="InterPro"/>
</dbReference>
<dbReference type="Proteomes" id="UP000752647">
    <property type="component" value="Unassembled WGS sequence"/>
</dbReference>
<dbReference type="Gene3D" id="1.10.260.40">
    <property type="entry name" value="lambda repressor-like DNA-binding domains"/>
    <property type="match status" value="1"/>
</dbReference>
<reference evidence="2" key="1">
    <citation type="submission" date="2021-05" db="EMBL/GenBank/DDBJ databases">
        <title>Pangenome of Leuconostoc gelidum warrants species status for Leuconostoc gelidum subsp. gasicomitatum.</title>
        <authorList>
            <person name="Johansson P."/>
            <person name="Sade E."/>
            <person name="Hultman J."/>
            <person name="Auvinen P."/>
            <person name="Bjorkroth J."/>
        </authorList>
    </citation>
    <scope>NUCLEOTIDE SEQUENCE</scope>
    <source>
        <strain evidence="2">A.21.4</strain>
    </source>
</reference>
<dbReference type="AlphaFoldDB" id="A0A9Q3SW89"/>
<comment type="caution">
    <text evidence="2">The sequence shown here is derived from an EMBL/GenBank/DDBJ whole genome shotgun (WGS) entry which is preliminary data.</text>
</comment>
<evidence type="ECO:0000259" key="1">
    <source>
        <dbReference type="PROSITE" id="PS50932"/>
    </source>
</evidence>
<dbReference type="SUPFAM" id="SSF47413">
    <property type="entry name" value="lambda repressor-like DNA-binding domains"/>
    <property type="match status" value="1"/>
</dbReference>
<organism evidence="2 3">
    <name type="scientific">Leuconostoc gasicomitatum</name>
    <dbReference type="NCBI Taxonomy" id="115778"/>
    <lineage>
        <taxon>Bacteria</taxon>
        <taxon>Bacillati</taxon>
        <taxon>Bacillota</taxon>
        <taxon>Bacilli</taxon>
        <taxon>Lactobacillales</taxon>
        <taxon>Lactobacillaceae</taxon>
        <taxon>Leuconostoc</taxon>
        <taxon>Leuconostoc gelidum group</taxon>
    </lineage>
</organism>
<dbReference type="RefSeq" id="WP_224144258.1">
    <property type="nucleotide sequence ID" value="NZ_CBCPIF010000001.1"/>
</dbReference>
<feature type="domain" description="HTH lacI-type" evidence="1">
    <location>
        <begin position="2"/>
        <end position="48"/>
    </location>
</feature>
<name>A0A9Q3SW89_9LACO</name>
<dbReference type="PROSITE" id="PS50932">
    <property type="entry name" value="HTH_LACI_2"/>
    <property type="match status" value="1"/>
</dbReference>
<dbReference type="CDD" id="cd01392">
    <property type="entry name" value="HTH_LacI"/>
    <property type="match status" value="1"/>
</dbReference>
<dbReference type="EMBL" id="JAHBFI010000018">
    <property type="protein sequence ID" value="MBZ5962915.1"/>
    <property type="molecule type" value="Genomic_DNA"/>
</dbReference>
<dbReference type="SMART" id="SM00354">
    <property type="entry name" value="HTH_LACI"/>
    <property type="match status" value="1"/>
</dbReference>
<sequence>MTTIKEIALKTGFSTATVSRILNNDLTFSVTNQTRDAIQIAARQLNYVSPNVNKFCDFDIAVIFSINPDEELEDVYFIRMRQIIETTALKNGLRINFYRNVFDLPKSVNGTLLIGKFRQDALNELVEKNYLRIY</sequence>
<keyword evidence="2" id="KW-0238">DNA-binding</keyword>
<dbReference type="Pfam" id="PF00356">
    <property type="entry name" value="LacI"/>
    <property type="match status" value="1"/>
</dbReference>
<dbReference type="InterPro" id="IPR010982">
    <property type="entry name" value="Lambda_DNA-bd_dom_sf"/>
</dbReference>
<accession>A0A9Q3SW89</accession>
<evidence type="ECO:0000313" key="2">
    <source>
        <dbReference type="EMBL" id="MBZ5962915.1"/>
    </source>
</evidence>
<protein>
    <submittedName>
        <fullName evidence="2">LacI family DNA-binding transcriptional regulator</fullName>
    </submittedName>
</protein>
<dbReference type="GO" id="GO:0003677">
    <property type="term" value="F:DNA binding"/>
    <property type="evidence" value="ECO:0007669"/>
    <property type="project" value="UniProtKB-KW"/>
</dbReference>
<proteinExistence type="predicted"/>